<evidence type="ECO:0000313" key="3">
    <source>
        <dbReference type="EMBL" id="CAH0395443.1"/>
    </source>
</evidence>
<dbReference type="GO" id="GO:0006264">
    <property type="term" value="P:mitochondrial DNA replication"/>
    <property type="evidence" value="ECO:0007669"/>
    <property type="project" value="TreeGrafter"/>
</dbReference>
<dbReference type="PANTHER" id="PTHR10302:SF0">
    <property type="entry name" value="SINGLE-STRANDED DNA-BINDING PROTEIN, MITOCHONDRIAL"/>
    <property type="match status" value="1"/>
</dbReference>
<dbReference type="PROSITE" id="PS50935">
    <property type="entry name" value="SSB"/>
    <property type="match status" value="1"/>
</dbReference>
<dbReference type="GO" id="GO:0042645">
    <property type="term" value="C:mitochondrial nucleoid"/>
    <property type="evidence" value="ECO:0007669"/>
    <property type="project" value="TreeGrafter"/>
</dbReference>
<dbReference type="CDD" id="cd04496">
    <property type="entry name" value="SSB_OBF"/>
    <property type="match status" value="1"/>
</dbReference>
<organism evidence="3 4">
    <name type="scientific">Bemisia tabaci</name>
    <name type="common">Sweetpotato whitefly</name>
    <name type="synonym">Aleurodes tabaci</name>
    <dbReference type="NCBI Taxonomy" id="7038"/>
    <lineage>
        <taxon>Eukaryota</taxon>
        <taxon>Metazoa</taxon>
        <taxon>Ecdysozoa</taxon>
        <taxon>Arthropoda</taxon>
        <taxon>Hexapoda</taxon>
        <taxon>Insecta</taxon>
        <taxon>Pterygota</taxon>
        <taxon>Neoptera</taxon>
        <taxon>Paraneoptera</taxon>
        <taxon>Hemiptera</taxon>
        <taxon>Sternorrhyncha</taxon>
        <taxon>Aleyrodoidea</taxon>
        <taxon>Aleyrodidae</taxon>
        <taxon>Aleyrodinae</taxon>
        <taxon>Bemisia</taxon>
    </lineage>
</organism>
<dbReference type="KEGG" id="btab:109040222"/>
<dbReference type="SUPFAM" id="SSF50249">
    <property type="entry name" value="Nucleic acid-binding proteins"/>
    <property type="match status" value="1"/>
</dbReference>
<evidence type="ECO:0000256" key="2">
    <source>
        <dbReference type="PROSITE-ProRule" id="PRU00252"/>
    </source>
</evidence>
<dbReference type="FunFam" id="2.40.50.140:FF:000269">
    <property type="entry name" value="Single-stranded DNA-binding protein"/>
    <property type="match status" value="1"/>
</dbReference>
<keyword evidence="4" id="KW-1185">Reference proteome</keyword>
<dbReference type="InterPro" id="IPR012340">
    <property type="entry name" value="NA-bd_OB-fold"/>
</dbReference>
<sequence length="142" mass="16043">MFSQTVYNLISKGRPCFRNQFVRSFCSPVGSNVEKSINEVRLLGRVGAEPEKRGSEEHPVVTFQLATDTSYRNSAGEITQKTEWHRIAVFRPKLRDTVYDYLQKGKRVYVAGRISYGSMTTESGSTVNLCSIIADDIIFLHS</sequence>
<dbReference type="EMBL" id="OU963870">
    <property type="protein sequence ID" value="CAH0395443.1"/>
    <property type="molecule type" value="Genomic_DNA"/>
</dbReference>
<dbReference type="Proteomes" id="UP001152759">
    <property type="component" value="Chromosome 9"/>
</dbReference>
<protein>
    <recommendedName>
        <fullName evidence="5">Single-stranded DNA-binding protein, mitochondrial</fullName>
    </recommendedName>
</protein>
<dbReference type="Pfam" id="PF00436">
    <property type="entry name" value="SSB"/>
    <property type="match status" value="1"/>
</dbReference>
<dbReference type="InterPro" id="IPR000424">
    <property type="entry name" value="Primosome_PriB/ssb"/>
</dbReference>
<keyword evidence="1 2" id="KW-0238">DNA-binding</keyword>
<reference evidence="3" key="1">
    <citation type="submission" date="2021-12" db="EMBL/GenBank/DDBJ databases">
        <authorList>
            <person name="King R."/>
        </authorList>
    </citation>
    <scope>NUCLEOTIDE SEQUENCE</scope>
</reference>
<accession>A0A9P0AN63</accession>
<evidence type="ECO:0000256" key="1">
    <source>
        <dbReference type="ARBA" id="ARBA00023125"/>
    </source>
</evidence>
<dbReference type="AlphaFoldDB" id="A0A9P0AN63"/>
<dbReference type="Gene3D" id="2.40.50.140">
    <property type="entry name" value="Nucleic acid-binding proteins"/>
    <property type="match status" value="1"/>
</dbReference>
<dbReference type="PANTHER" id="PTHR10302">
    <property type="entry name" value="SINGLE-STRANDED DNA-BINDING PROTEIN"/>
    <property type="match status" value="1"/>
</dbReference>
<gene>
    <name evidence="3" type="ORF">BEMITA_LOCUS13626</name>
</gene>
<proteinExistence type="predicted"/>
<dbReference type="NCBIfam" id="TIGR00621">
    <property type="entry name" value="ssb"/>
    <property type="match status" value="1"/>
</dbReference>
<evidence type="ECO:0000313" key="4">
    <source>
        <dbReference type="Proteomes" id="UP001152759"/>
    </source>
</evidence>
<dbReference type="GO" id="GO:0003697">
    <property type="term" value="F:single-stranded DNA binding"/>
    <property type="evidence" value="ECO:0007669"/>
    <property type="project" value="InterPro"/>
</dbReference>
<name>A0A9P0AN63_BEMTA</name>
<evidence type="ECO:0008006" key="5">
    <source>
        <dbReference type="Google" id="ProtNLM"/>
    </source>
</evidence>
<dbReference type="InterPro" id="IPR011344">
    <property type="entry name" value="ssDNA-bd"/>
</dbReference>